<keyword evidence="2" id="KW-0732">Signal</keyword>
<reference evidence="3" key="1">
    <citation type="submission" date="2022-11" db="EMBL/GenBank/DDBJ databases">
        <title>Minimal conservation of predation-associated metabolite biosynthetic gene clusters underscores biosynthetic potential of Myxococcota including descriptions for ten novel species: Archangium lansinium sp. nov., Myxococcus landrumus sp. nov., Nannocystis bai.</title>
        <authorList>
            <person name="Ahearne A."/>
            <person name="Stevens C."/>
            <person name="Dowd S."/>
        </authorList>
    </citation>
    <scope>NUCLEOTIDE SEQUENCE</scope>
    <source>
        <strain evidence="3">Fl3</strain>
    </source>
</reference>
<dbReference type="RefSeq" id="WP_269041475.1">
    <property type="nucleotide sequence ID" value="NZ_CP114040.1"/>
</dbReference>
<protein>
    <submittedName>
        <fullName evidence="3">Uncharacterized protein</fullName>
    </submittedName>
</protein>
<evidence type="ECO:0000313" key="4">
    <source>
        <dbReference type="Proteomes" id="UP001164459"/>
    </source>
</evidence>
<dbReference type="Proteomes" id="UP001164459">
    <property type="component" value="Chromosome"/>
</dbReference>
<dbReference type="EMBL" id="CP114040">
    <property type="protein sequence ID" value="WAS99114.1"/>
    <property type="molecule type" value="Genomic_DNA"/>
</dbReference>
<dbReference type="PROSITE" id="PS51257">
    <property type="entry name" value="PROKAR_LIPOPROTEIN"/>
    <property type="match status" value="1"/>
</dbReference>
<keyword evidence="4" id="KW-1185">Reference proteome</keyword>
<accession>A0ABY7HJR6</accession>
<evidence type="ECO:0000256" key="1">
    <source>
        <dbReference type="SAM" id="MobiDB-lite"/>
    </source>
</evidence>
<sequence length="372" mass="38759">MRRVWCTAAAALIAGCLKPNPAYDGDDGTAGGTGGVTTTTSTTTTTSSTTTGPGPTSTSGITEGSETSAATTTTSSTTAVLPDMSSGTTETSTGEPVGCWDLGVDDWDVVSLALDPPGSSPMLSPDAKTLHWRAFMGNQWQVIRSTRDDPELAFPAGASIWPSSSYQADHPAFVAGTQELFFGGVGGDIYVLPRDGDMWGTPTVAGGAQAFGIRFESHPNPTADGALLLFQRDDGPPFGQFKFGFNFYQIARDPQVHEKFPDLSPVMVTPSDPGFGILACPALAPDGLRLFFGAFDSEGGGEGDPNDGRAGVWFAERDSVGSPWHTVTRSASLRVGGFVTCPVAVSADGCQLTLDLFTINPGPTETRIARRG</sequence>
<organism evidence="3 4">
    <name type="scientific">Nannocystis punicea</name>
    <dbReference type="NCBI Taxonomy" id="2995304"/>
    <lineage>
        <taxon>Bacteria</taxon>
        <taxon>Pseudomonadati</taxon>
        <taxon>Myxococcota</taxon>
        <taxon>Polyangia</taxon>
        <taxon>Nannocystales</taxon>
        <taxon>Nannocystaceae</taxon>
        <taxon>Nannocystis</taxon>
    </lineage>
</organism>
<feature type="compositionally biased region" description="Low complexity" evidence="1">
    <location>
        <begin position="36"/>
        <end position="95"/>
    </location>
</feature>
<evidence type="ECO:0000313" key="3">
    <source>
        <dbReference type="EMBL" id="WAS99114.1"/>
    </source>
</evidence>
<feature type="region of interest" description="Disordered" evidence="1">
    <location>
        <begin position="34"/>
        <end position="98"/>
    </location>
</feature>
<proteinExistence type="predicted"/>
<name>A0ABY7HJR6_9BACT</name>
<feature type="signal peptide" evidence="2">
    <location>
        <begin position="1"/>
        <end position="24"/>
    </location>
</feature>
<feature type="chain" id="PRO_5046447826" evidence="2">
    <location>
        <begin position="25"/>
        <end position="372"/>
    </location>
</feature>
<evidence type="ECO:0000256" key="2">
    <source>
        <dbReference type="SAM" id="SignalP"/>
    </source>
</evidence>
<gene>
    <name evidence="3" type="ORF">O0S08_23550</name>
</gene>